<dbReference type="InterPro" id="IPR000182">
    <property type="entry name" value="GNAT_dom"/>
</dbReference>
<dbReference type="RefSeq" id="WP_184995358.1">
    <property type="nucleotide sequence ID" value="NZ_BOMK01000069.1"/>
</dbReference>
<dbReference type="GO" id="GO:0016747">
    <property type="term" value="F:acyltransferase activity, transferring groups other than amino-acyl groups"/>
    <property type="evidence" value="ECO:0007669"/>
    <property type="project" value="InterPro"/>
</dbReference>
<feature type="region of interest" description="Disordered" evidence="3">
    <location>
        <begin position="1"/>
        <end position="20"/>
    </location>
</feature>
<evidence type="ECO:0000256" key="2">
    <source>
        <dbReference type="ARBA" id="ARBA00023315"/>
    </source>
</evidence>
<sequence>MNSPDGVVQVAEASGADAVSESAAIWARAKARRDGDPEPATVEETAPGIRRRLDLAGARLLLARRDGRPVGFALFAPRARTLELFYLAVDPGDWGTGVGTRLLRGVAEHARAIGRERLELWVIADNERAIAVYERSGWAGTAEVKRDPASGRLERRFLSQVGDG</sequence>
<reference evidence="5 6" key="1">
    <citation type="submission" date="2020-08" db="EMBL/GenBank/DDBJ databases">
        <title>Sequencing the genomes of 1000 actinobacteria strains.</title>
        <authorList>
            <person name="Klenk H.-P."/>
        </authorList>
    </citation>
    <scope>NUCLEOTIDE SEQUENCE [LARGE SCALE GENOMIC DNA]</scope>
    <source>
        <strain evidence="5 6">DSM 43149</strain>
    </source>
</reference>
<evidence type="ECO:0000313" key="6">
    <source>
        <dbReference type="Proteomes" id="UP000578112"/>
    </source>
</evidence>
<feature type="domain" description="N-acetyltransferase" evidence="4">
    <location>
        <begin position="16"/>
        <end position="159"/>
    </location>
</feature>
<gene>
    <name evidence="5" type="ORF">BJ971_004691</name>
</gene>
<comment type="caution">
    <text evidence="5">The sequence shown here is derived from an EMBL/GenBank/DDBJ whole genome shotgun (WGS) entry which is preliminary data.</text>
</comment>
<dbReference type="AlphaFoldDB" id="A0A7W7MS01"/>
<proteinExistence type="predicted"/>
<evidence type="ECO:0000313" key="5">
    <source>
        <dbReference type="EMBL" id="MBB4764135.1"/>
    </source>
</evidence>
<dbReference type="InterPro" id="IPR016181">
    <property type="entry name" value="Acyl_CoA_acyltransferase"/>
</dbReference>
<organism evidence="5 6">
    <name type="scientific">Actinoplanes digitatis</name>
    <dbReference type="NCBI Taxonomy" id="1868"/>
    <lineage>
        <taxon>Bacteria</taxon>
        <taxon>Bacillati</taxon>
        <taxon>Actinomycetota</taxon>
        <taxon>Actinomycetes</taxon>
        <taxon>Micromonosporales</taxon>
        <taxon>Micromonosporaceae</taxon>
        <taxon>Actinoplanes</taxon>
    </lineage>
</organism>
<dbReference type="EMBL" id="JACHNH010000001">
    <property type="protein sequence ID" value="MBB4764135.1"/>
    <property type="molecule type" value="Genomic_DNA"/>
</dbReference>
<dbReference type="SUPFAM" id="SSF55729">
    <property type="entry name" value="Acyl-CoA N-acyltransferases (Nat)"/>
    <property type="match status" value="1"/>
</dbReference>
<dbReference type="InterPro" id="IPR050832">
    <property type="entry name" value="Bact_Acetyltransf"/>
</dbReference>
<keyword evidence="6" id="KW-1185">Reference proteome</keyword>
<protein>
    <submittedName>
        <fullName evidence="5">RimJ/RimL family protein N-acetyltransferase</fullName>
    </submittedName>
</protein>
<name>A0A7W7MS01_9ACTN</name>
<dbReference type="Pfam" id="PF00583">
    <property type="entry name" value="Acetyltransf_1"/>
    <property type="match status" value="1"/>
</dbReference>
<dbReference type="Gene3D" id="3.40.630.30">
    <property type="match status" value="1"/>
</dbReference>
<dbReference type="CDD" id="cd04301">
    <property type="entry name" value="NAT_SF"/>
    <property type="match status" value="1"/>
</dbReference>
<evidence type="ECO:0000259" key="4">
    <source>
        <dbReference type="PROSITE" id="PS51186"/>
    </source>
</evidence>
<accession>A0A7W7MS01</accession>
<evidence type="ECO:0000256" key="3">
    <source>
        <dbReference type="SAM" id="MobiDB-lite"/>
    </source>
</evidence>
<dbReference type="Proteomes" id="UP000578112">
    <property type="component" value="Unassembled WGS sequence"/>
</dbReference>
<dbReference type="PROSITE" id="PS51186">
    <property type="entry name" value="GNAT"/>
    <property type="match status" value="1"/>
</dbReference>
<keyword evidence="1 5" id="KW-0808">Transferase</keyword>
<dbReference type="PANTHER" id="PTHR43877">
    <property type="entry name" value="AMINOALKYLPHOSPHONATE N-ACETYLTRANSFERASE-RELATED-RELATED"/>
    <property type="match status" value="1"/>
</dbReference>
<evidence type="ECO:0000256" key="1">
    <source>
        <dbReference type="ARBA" id="ARBA00022679"/>
    </source>
</evidence>
<keyword evidence="2" id="KW-0012">Acyltransferase</keyword>